<reference evidence="2" key="1">
    <citation type="journal article" date="2023" name="G3 (Bethesda)">
        <title>Genome assembly and association tests identify interacting loci associated with vigor, precocity, and sex in interspecific pistachio rootstocks.</title>
        <authorList>
            <person name="Palmer W."/>
            <person name="Jacygrad E."/>
            <person name="Sagayaradj S."/>
            <person name="Cavanaugh K."/>
            <person name="Han R."/>
            <person name="Bertier L."/>
            <person name="Beede B."/>
            <person name="Kafkas S."/>
            <person name="Golino D."/>
            <person name="Preece J."/>
            <person name="Michelmore R."/>
        </authorList>
    </citation>
    <scope>NUCLEOTIDE SEQUENCE [LARGE SCALE GENOMIC DNA]</scope>
</reference>
<organism evidence="1 2">
    <name type="scientific">Pistacia integerrima</name>
    <dbReference type="NCBI Taxonomy" id="434235"/>
    <lineage>
        <taxon>Eukaryota</taxon>
        <taxon>Viridiplantae</taxon>
        <taxon>Streptophyta</taxon>
        <taxon>Embryophyta</taxon>
        <taxon>Tracheophyta</taxon>
        <taxon>Spermatophyta</taxon>
        <taxon>Magnoliopsida</taxon>
        <taxon>eudicotyledons</taxon>
        <taxon>Gunneridae</taxon>
        <taxon>Pentapetalae</taxon>
        <taxon>rosids</taxon>
        <taxon>malvids</taxon>
        <taxon>Sapindales</taxon>
        <taxon>Anacardiaceae</taxon>
        <taxon>Pistacia</taxon>
    </lineage>
</organism>
<accession>A0ACC0XYS6</accession>
<name>A0ACC0XYS6_9ROSI</name>
<protein>
    <submittedName>
        <fullName evidence="1">Uncharacterized protein</fullName>
    </submittedName>
</protein>
<dbReference type="Proteomes" id="UP001163603">
    <property type="component" value="Chromosome 10"/>
</dbReference>
<sequence>MMYCQSCRVYRSGVVCNDCYEKAGETVEKLKREIEEHKAKIAFLRFWSPLDHRHQPSYTDLVLLAEDGASGSAVPIPAHKAVLVNRSPVFKAMLENEMEEKRSGTVKISDASYDALCAFINYMYTGEVCLEEKMACELLELAEKYEVKHLKAYCEKFLVSKLNWDNSIMSYVFAYQHNAKHLLRAALSLITDNMSNFTRRDEYMELVEKEPRLVVEIYEVYLSKQVNAAAQESFLSMSH</sequence>
<comment type="caution">
    <text evidence="1">The sequence shown here is derived from an EMBL/GenBank/DDBJ whole genome shotgun (WGS) entry which is preliminary data.</text>
</comment>
<evidence type="ECO:0000313" key="2">
    <source>
        <dbReference type="Proteomes" id="UP001163603"/>
    </source>
</evidence>
<evidence type="ECO:0000313" key="1">
    <source>
        <dbReference type="EMBL" id="KAJ0026397.1"/>
    </source>
</evidence>
<proteinExistence type="predicted"/>
<keyword evidence="2" id="KW-1185">Reference proteome</keyword>
<gene>
    <name evidence="1" type="ORF">Pint_08080</name>
</gene>
<dbReference type="EMBL" id="CM047745">
    <property type="protein sequence ID" value="KAJ0026397.1"/>
    <property type="molecule type" value="Genomic_DNA"/>
</dbReference>